<gene>
    <name evidence="10" type="ORF">EJD97_012991</name>
</gene>
<evidence type="ECO:0000256" key="7">
    <source>
        <dbReference type="ARBA" id="ARBA00023136"/>
    </source>
</evidence>
<evidence type="ECO:0000256" key="4">
    <source>
        <dbReference type="ARBA" id="ARBA00022692"/>
    </source>
</evidence>
<dbReference type="GO" id="GO:0016020">
    <property type="term" value="C:membrane"/>
    <property type="evidence" value="ECO:0007669"/>
    <property type="project" value="UniProtKB-SubCell"/>
</dbReference>
<sequence>MRETPTNSTINLDQNNPNSFWQWKSPLPYLFGGLALTMALIIVAIILLVFSFYQPCSDDDDEEEDKSASRGNNSTSTAEMSPRIIVIMAGERKPTHIGVPIPD</sequence>
<accession>A0A6N2AFI5</accession>
<dbReference type="GO" id="GO:0080143">
    <property type="term" value="P:regulation of amino acid export"/>
    <property type="evidence" value="ECO:0007669"/>
    <property type="project" value="InterPro"/>
</dbReference>
<proteinExistence type="inferred from homology"/>
<evidence type="ECO:0000256" key="6">
    <source>
        <dbReference type="ARBA" id="ARBA00022989"/>
    </source>
</evidence>
<comment type="similarity">
    <text evidence="2">Belongs to the GLUTAMINE DUMPER 1 (TC 9.B.60) family.</text>
</comment>
<dbReference type="GO" id="GO:0006865">
    <property type="term" value="P:amino acid transport"/>
    <property type="evidence" value="ECO:0007669"/>
    <property type="project" value="UniProtKB-KW"/>
</dbReference>
<feature type="compositionally biased region" description="Polar residues" evidence="8">
    <location>
        <begin position="69"/>
        <end position="79"/>
    </location>
</feature>
<keyword evidence="3" id="KW-0813">Transport</keyword>
<evidence type="ECO:0000256" key="1">
    <source>
        <dbReference type="ARBA" id="ARBA00004167"/>
    </source>
</evidence>
<keyword evidence="4 9" id="KW-0812">Transmembrane</keyword>
<evidence type="ECO:0000256" key="3">
    <source>
        <dbReference type="ARBA" id="ARBA00022448"/>
    </source>
</evidence>
<comment type="subcellular location">
    <subcellularLocation>
        <location evidence="1">Membrane</location>
        <topology evidence="1">Single-pass membrane protein</topology>
    </subcellularLocation>
</comment>
<dbReference type="PANTHER" id="PTHR33228:SF41">
    <property type="match status" value="1"/>
</dbReference>
<evidence type="ECO:0000313" key="10">
    <source>
        <dbReference type="EMBL" id="TMW80986.1"/>
    </source>
</evidence>
<evidence type="ECO:0000256" key="9">
    <source>
        <dbReference type="SAM" id="Phobius"/>
    </source>
</evidence>
<dbReference type="EMBL" id="RXGB01033217">
    <property type="protein sequence ID" value="TMW80986.1"/>
    <property type="molecule type" value="Genomic_DNA"/>
</dbReference>
<reference evidence="10" key="1">
    <citation type="submission" date="2019-05" db="EMBL/GenBank/DDBJ databases">
        <title>The de novo reference genome and transcriptome assemblies of the wild tomato species Solanum chilense.</title>
        <authorList>
            <person name="Stam R."/>
            <person name="Nosenko T."/>
            <person name="Hoerger A.C."/>
            <person name="Stephan W."/>
            <person name="Seidel M.A."/>
            <person name="Kuhn J.M.M."/>
            <person name="Haberer G."/>
            <person name="Tellier A."/>
        </authorList>
    </citation>
    <scope>NUCLEOTIDE SEQUENCE</scope>
    <source>
        <tissue evidence="10">Mature leaves</tissue>
    </source>
</reference>
<dbReference type="PANTHER" id="PTHR33228">
    <property type="entry name" value="PROTEIN GLUTAMINE DUMPER 4-RELATED"/>
    <property type="match status" value="1"/>
</dbReference>
<feature type="transmembrane region" description="Helical" evidence="9">
    <location>
        <begin position="29"/>
        <end position="53"/>
    </location>
</feature>
<name>A0A6N2AFI5_SOLCI</name>
<keyword evidence="5" id="KW-0029">Amino-acid transport</keyword>
<keyword evidence="6 9" id="KW-1133">Transmembrane helix</keyword>
<comment type="caution">
    <text evidence="10">The sequence shown here is derived from an EMBL/GenBank/DDBJ whole genome shotgun (WGS) entry which is preliminary data.</text>
</comment>
<feature type="region of interest" description="Disordered" evidence="8">
    <location>
        <begin position="57"/>
        <end position="81"/>
    </location>
</feature>
<evidence type="ECO:0000256" key="2">
    <source>
        <dbReference type="ARBA" id="ARBA00009977"/>
    </source>
</evidence>
<evidence type="ECO:0000256" key="5">
    <source>
        <dbReference type="ARBA" id="ARBA00022970"/>
    </source>
</evidence>
<dbReference type="AlphaFoldDB" id="A0A6N2AFI5"/>
<organism evidence="10">
    <name type="scientific">Solanum chilense</name>
    <name type="common">Tomato</name>
    <name type="synonym">Lycopersicon chilense</name>
    <dbReference type="NCBI Taxonomy" id="4083"/>
    <lineage>
        <taxon>Eukaryota</taxon>
        <taxon>Viridiplantae</taxon>
        <taxon>Streptophyta</taxon>
        <taxon>Embryophyta</taxon>
        <taxon>Tracheophyta</taxon>
        <taxon>Spermatophyta</taxon>
        <taxon>Magnoliopsida</taxon>
        <taxon>eudicotyledons</taxon>
        <taxon>Gunneridae</taxon>
        <taxon>Pentapetalae</taxon>
        <taxon>asterids</taxon>
        <taxon>lamiids</taxon>
        <taxon>Solanales</taxon>
        <taxon>Solanaceae</taxon>
        <taxon>Solanoideae</taxon>
        <taxon>Solaneae</taxon>
        <taxon>Solanum</taxon>
        <taxon>Solanum subgen. Lycopersicon</taxon>
    </lineage>
</organism>
<keyword evidence="7 9" id="KW-0472">Membrane</keyword>
<evidence type="ECO:0000256" key="8">
    <source>
        <dbReference type="SAM" id="MobiDB-lite"/>
    </source>
</evidence>
<dbReference type="InterPro" id="IPR040359">
    <property type="entry name" value="GDU"/>
</dbReference>
<protein>
    <submittedName>
        <fullName evidence="10">Uncharacterized protein</fullName>
    </submittedName>
</protein>